<dbReference type="SUPFAM" id="SSF102588">
    <property type="entry name" value="LmbE-like"/>
    <property type="match status" value="1"/>
</dbReference>
<dbReference type="InterPro" id="IPR010502">
    <property type="entry name" value="Carb-bd_dom_fam9"/>
</dbReference>
<evidence type="ECO:0000256" key="1">
    <source>
        <dbReference type="SAM" id="SignalP"/>
    </source>
</evidence>
<dbReference type="SUPFAM" id="SSF49344">
    <property type="entry name" value="CBD9-like"/>
    <property type="match status" value="1"/>
</dbReference>
<dbReference type="PANTHER" id="PTHR12993:SF11">
    <property type="entry name" value="N-ACETYLGLUCOSAMINYL-PHOSPHATIDYLINOSITOL DE-N-ACETYLASE"/>
    <property type="match status" value="1"/>
</dbReference>
<dbReference type="RefSeq" id="WP_188971322.1">
    <property type="nucleotide sequence ID" value="NZ_BMOL01000007.1"/>
</dbReference>
<keyword evidence="5" id="KW-1185">Reference proteome</keyword>
<dbReference type="Gene3D" id="3.40.50.10320">
    <property type="entry name" value="LmbE-like"/>
    <property type="match status" value="1"/>
</dbReference>
<sequence>MRKRCWSAVLLSLLVGAASAQTAPAPAPNPIQSGPGSYGGTVSGLDLMDVDLMFIGAHPDDDGGVGGILARYLLDGGLKGTVVTLTGGEGGGNATGRETGRALGLIREEEERRSLAMLGVDSPHFLGLRDFYFTLSAEETLEKWGGPAFVCDVVRLVRVRRPEIIVTMWPGPGTHGQHQMAARAATLAYNSAGDPKSCPEQVAEGVQPFTPLKLYYYPNSAAEATVKIPTDDVSRTARLRYADLKSIAQHNYRSQGWDTTSTLPARAANPESFMLVASRVPTPAQETSLLGGALAPSGSSPAGVRLEVQPGAYDIGAGQAAPVTVTLINTTAQPMTGVTLALNAPDGWTVSAAPAARTLKPGESASATFQVMAPAGAAAERSALTGSYRAVQDGQAITGRAGNFVRPLPAVVATFAPTFDVAAYQDFARQTGTDWVIGSLPTRLALALGQKTPVNVTVTNRSGAAVNGKVELKLPAGIALSGDTAYSLAAGQSKTLTLQLEAVVAALPAGRQSALLPVSLSTGNFTDTANAYVLPSLTIPRLSKAPAIDGDLADLSAGADGQIGPEDLWWRAKPDGAADASASFKLGYDDTYLYVGLNVKDELVACNIAPDDVKAQLRSDAIGVTVDPSGTSRDTGTTMQAAAFPCTTDGFGARGFRDADARQGVMEETAPGMQVASRKVDGGYTIEFRLPWAAMPKVPKAGDTIGLNLVMYDGDTADARVGANISQSGLAWAAFPWGGKQALPYLWPRVTLGK</sequence>
<evidence type="ECO:0000259" key="3">
    <source>
        <dbReference type="Pfam" id="PF10633"/>
    </source>
</evidence>
<keyword evidence="1" id="KW-0732">Signal</keyword>
<dbReference type="Pfam" id="PF02585">
    <property type="entry name" value="PIG-L"/>
    <property type="match status" value="1"/>
</dbReference>
<dbReference type="Pfam" id="PF06452">
    <property type="entry name" value="CBM9_1"/>
    <property type="match status" value="1"/>
</dbReference>
<dbReference type="Gene3D" id="2.60.40.10">
    <property type="entry name" value="Immunoglobulins"/>
    <property type="match status" value="1"/>
</dbReference>
<dbReference type="EMBL" id="BMOL01000007">
    <property type="protein sequence ID" value="GGL81636.1"/>
    <property type="molecule type" value="Genomic_DNA"/>
</dbReference>
<organism evidence="4 5">
    <name type="scientific">Deinococcus aerolatus</name>
    <dbReference type="NCBI Taxonomy" id="522487"/>
    <lineage>
        <taxon>Bacteria</taxon>
        <taxon>Thermotogati</taxon>
        <taxon>Deinococcota</taxon>
        <taxon>Deinococci</taxon>
        <taxon>Deinococcales</taxon>
        <taxon>Deinococcaceae</taxon>
        <taxon>Deinococcus</taxon>
    </lineage>
</organism>
<feature type="domain" description="Carbohydrate-binding" evidence="2">
    <location>
        <begin position="566"/>
        <end position="722"/>
    </location>
</feature>
<proteinExistence type="predicted"/>
<accession>A0ABQ2G9Q8</accession>
<dbReference type="Proteomes" id="UP000639973">
    <property type="component" value="Unassembled WGS sequence"/>
</dbReference>
<evidence type="ECO:0000313" key="5">
    <source>
        <dbReference type="Proteomes" id="UP000639973"/>
    </source>
</evidence>
<dbReference type="InterPro" id="IPR018905">
    <property type="entry name" value="A-galactase_NEW3"/>
</dbReference>
<feature type="chain" id="PRO_5045636267" evidence="1">
    <location>
        <begin position="21"/>
        <end position="754"/>
    </location>
</feature>
<reference evidence="5" key="1">
    <citation type="journal article" date="2019" name="Int. J. Syst. Evol. Microbiol.">
        <title>The Global Catalogue of Microorganisms (GCM) 10K type strain sequencing project: providing services to taxonomists for standard genome sequencing and annotation.</title>
        <authorList>
            <consortium name="The Broad Institute Genomics Platform"/>
            <consortium name="The Broad Institute Genome Sequencing Center for Infectious Disease"/>
            <person name="Wu L."/>
            <person name="Ma J."/>
        </authorList>
    </citation>
    <scope>NUCLEOTIDE SEQUENCE [LARGE SCALE GENOMIC DNA]</scope>
    <source>
        <strain evidence="5">JCM 15442</strain>
    </source>
</reference>
<dbReference type="PANTHER" id="PTHR12993">
    <property type="entry name" value="N-ACETYLGLUCOSAMINYL-PHOSPHATIDYLINOSITOL DE-N-ACETYLASE-RELATED"/>
    <property type="match status" value="1"/>
</dbReference>
<comment type="caution">
    <text evidence="4">The sequence shown here is derived from an EMBL/GenBank/DDBJ whole genome shotgun (WGS) entry which is preliminary data.</text>
</comment>
<dbReference type="Gene3D" id="2.60.40.1190">
    <property type="match status" value="1"/>
</dbReference>
<name>A0ABQ2G9Q8_9DEIO</name>
<feature type="signal peptide" evidence="1">
    <location>
        <begin position="1"/>
        <end position="20"/>
    </location>
</feature>
<evidence type="ECO:0000259" key="2">
    <source>
        <dbReference type="Pfam" id="PF06452"/>
    </source>
</evidence>
<dbReference type="Pfam" id="PF10633">
    <property type="entry name" value="NPCBM_assoc"/>
    <property type="match status" value="1"/>
</dbReference>
<dbReference type="InterPro" id="IPR003737">
    <property type="entry name" value="GlcNAc_PI_deacetylase-related"/>
</dbReference>
<gene>
    <name evidence="4" type="ORF">GCM10010840_19260</name>
</gene>
<dbReference type="InterPro" id="IPR013783">
    <property type="entry name" value="Ig-like_fold"/>
</dbReference>
<protein>
    <submittedName>
        <fullName evidence="4">LmbE-like protein</fullName>
    </submittedName>
</protein>
<evidence type="ECO:0000313" key="4">
    <source>
        <dbReference type="EMBL" id="GGL81636.1"/>
    </source>
</evidence>
<dbReference type="InterPro" id="IPR024078">
    <property type="entry name" value="LmbE-like_dom_sf"/>
</dbReference>
<feature type="domain" description="Alpha-galactosidase NEW3" evidence="3">
    <location>
        <begin position="317"/>
        <end position="385"/>
    </location>
</feature>